<feature type="compositionally biased region" description="Pro residues" evidence="1">
    <location>
        <begin position="1"/>
        <end position="10"/>
    </location>
</feature>
<feature type="region of interest" description="Disordered" evidence="1">
    <location>
        <begin position="1"/>
        <end position="182"/>
    </location>
</feature>
<dbReference type="EMBL" id="CAJVRL010000047">
    <property type="protein sequence ID" value="CAG8952797.1"/>
    <property type="molecule type" value="Genomic_DNA"/>
</dbReference>
<keyword evidence="3" id="KW-1185">Reference proteome</keyword>
<feature type="compositionally biased region" description="Polar residues" evidence="1">
    <location>
        <begin position="90"/>
        <end position="111"/>
    </location>
</feature>
<comment type="caution">
    <text evidence="2">The sequence shown here is derived from an EMBL/GenBank/DDBJ whole genome shotgun (WGS) entry which is preliminary data.</text>
</comment>
<dbReference type="OrthoDB" id="3443855at2759"/>
<proteinExistence type="predicted"/>
<evidence type="ECO:0000313" key="2">
    <source>
        <dbReference type="EMBL" id="CAG8952797.1"/>
    </source>
</evidence>
<evidence type="ECO:0000313" key="3">
    <source>
        <dbReference type="Proteomes" id="UP000696280"/>
    </source>
</evidence>
<dbReference type="Proteomes" id="UP000696280">
    <property type="component" value="Unassembled WGS sequence"/>
</dbReference>
<gene>
    <name evidence="2" type="ORF">HYFRA_00009042</name>
</gene>
<protein>
    <submittedName>
        <fullName evidence="2">Uncharacterized protein</fullName>
    </submittedName>
</protein>
<dbReference type="AlphaFoldDB" id="A0A9N9KWJ2"/>
<evidence type="ECO:0000256" key="1">
    <source>
        <dbReference type="SAM" id="MobiDB-lite"/>
    </source>
</evidence>
<organism evidence="2 3">
    <name type="scientific">Hymenoscyphus fraxineus</name>
    <dbReference type="NCBI Taxonomy" id="746836"/>
    <lineage>
        <taxon>Eukaryota</taxon>
        <taxon>Fungi</taxon>
        <taxon>Dikarya</taxon>
        <taxon>Ascomycota</taxon>
        <taxon>Pezizomycotina</taxon>
        <taxon>Leotiomycetes</taxon>
        <taxon>Helotiales</taxon>
        <taxon>Helotiaceae</taxon>
        <taxon>Hymenoscyphus</taxon>
    </lineage>
</organism>
<feature type="compositionally biased region" description="Polar residues" evidence="1">
    <location>
        <begin position="27"/>
        <end position="38"/>
    </location>
</feature>
<accession>A0A9N9KWJ2</accession>
<feature type="compositionally biased region" description="Polar residues" evidence="1">
    <location>
        <begin position="120"/>
        <end position="144"/>
    </location>
</feature>
<reference evidence="2" key="1">
    <citation type="submission" date="2021-07" db="EMBL/GenBank/DDBJ databases">
        <authorList>
            <person name="Durling M."/>
        </authorList>
    </citation>
    <scope>NUCLEOTIDE SEQUENCE</scope>
</reference>
<name>A0A9N9KWJ2_9HELO</name>
<sequence length="391" mass="41788">MAPPFAPPAAPQETLEIDAKAAWAAHQKSTQAPSSRATSRSREQVSRLPSSIDSGKGRGRSSSRPRDQYSQMASRVDKDRHNPPSSSSSRAGSQNLQSVPHHSHTRGQSSHLPLLLDKYASSSSRKQISNLPTQIDNKGKTPSTERYGESILPRVDTQSSSSRLPSHLDHSKLAPTSAWTSQHDIKMASRQTHYQTLPPQQKKEQDQWAQKKLQDGSAGFCPQGFDWKRIEGGYRCIPPMMVHRGGGWHLVTDELLAEGAGRFYHLSHDKSDPDDMGTEWLGPFKNLEEYLEKVRGVVTRDGLAWMEARNRGVIAANGGNQVGGSSVGAGSVGGAIAGVPGRRGMGGGMGGHPFGGSGFPGEMGGGGGMGMGGSRFPRGGYGGSRFGGGRI</sequence>